<feature type="non-terminal residue" evidence="1">
    <location>
        <position position="1"/>
    </location>
</feature>
<dbReference type="Proteomes" id="UP000053097">
    <property type="component" value="Unassembled WGS sequence"/>
</dbReference>
<proteinExistence type="predicted"/>
<accession>A0A026X2W1</accession>
<sequence length="65" mass="7662">VKFQRTSTRGRGFKIVIVCNKCQSLCIPSYAYINIKVNQHEINRRFIFKMRVLDLGERMLKSLAE</sequence>
<evidence type="ECO:0000313" key="1">
    <source>
        <dbReference type="EMBL" id="EZA62600.1"/>
    </source>
</evidence>
<reference evidence="1 2" key="1">
    <citation type="journal article" date="2014" name="Curr. Biol.">
        <title>The genome of the clonal raider ant Cerapachys biroi.</title>
        <authorList>
            <person name="Oxley P.R."/>
            <person name="Ji L."/>
            <person name="Fetter-Pruneda I."/>
            <person name="McKenzie S.K."/>
            <person name="Li C."/>
            <person name="Hu H."/>
            <person name="Zhang G."/>
            <person name="Kronauer D.J."/>
        </authorList>
    </citation>
    <scope>NUCLEOTIDE SEQUENCE [LARGE SCALE GENOMIC DNA]</scope>
</reference>
<dbReference type="EMBL" id="KK107020">
    <property type="protein sequence ID" value="EZA62600.1"/>
    <property type="molecule type" value="Genomic_DNA"/>
</dbReference>
<organism evidence="1 2">
    <name type="scientific">Ooceraea biroi</name>
    <name type="common">Clonal raider ant</name>
    <name type="synonym">Cerapachys biroi</name>
    <dbReference type="NCBI Taxonomy" id="2015173"/>
    <lineage>
        <taxon>Eukaryota</taxon>
        <taxon>Metazoa</taxon>
        <taxon>Ecdysozoa</taxon>
        <taxon>Arthropoda</taxon>
        <taxon>Hexapoda</taxon>
        <taxon>Insecta</taxon>
        <taxon>Pterygota</taxon>
        <taxon>Neoptera</taxon>
        <taxon>Endopterygota</taxon>
        <taxon>Hymenoptera</taxon>
        <taxon>Apocrita</taxon>
        <taxon>Aculeata</taxon>
        <taxon>Formicoidea</taxon>
        <taxon>Formicidae</taxon>
        <taxon>Dorylinae</taxon>
        <taxon>Ooceraea</taxon>
    </lineage>
</organism>
<protein>
    <submittedName>
        <fullName evidence="1">Uncharacterized protein</fullName>
    </submittedName>
</protein>
<dbReference type="AlphaFoldDB" id="A0A026X2W1"/>
<keyword evidence="2" id="KW-1185">Reference proteome</keyword>
<gene>
    <name evidence="1" type="ORF">X777_10230</name>
</gene>
<name>A0A026X2W1_OOCBI</name>
<evidence type="ECO:0000313" key="2">
    <source>
        <dbReference type="Proteomes" id="UP000053097"/>
    </source>
</evidence>